<accession>F4RHK8</accession>
<evidence type="ECO:0000313" key="4">
    <source>
        <dbReference type="Proteomes" id="UP000001072"/>
    </source>
</evidence>
<keyword evidence="4" id="KW-1185">Reference proteome</keyword>
<dbReference type="HOGENOM" id="CLU_885898_0_0_1"/>
<dbReference type="AlphaFoldDB" id="F4RHK8"/>
<dbReference type="Pfam" id="PF20231">
    <property type="entry name" value="DUF6589"/>
    <property type="match status" value="1"/>
</dbReference>
<organism evidence="4">
    <name type="scientific">Melampsora larici-populina (strain 98AG31 / pathotype 3-4-7)</name>
    <name type="common">Poplar leaf rust fungus</name>
    <dbReference type="NCBI Taxonomy" id="747676"/>
    <lineage>
        <taxon>Eukaryota</taxon>
        <taxon>Fungi</taxon>
        <taxon>Dikarya</taxon>
        <taxon>Basidiomycota</taxon>
        <taxon>Pucciniomycotina</taxon>
        <taxon>Pucciniomycetes</taxon>
        <taxon>Pucciniales</taxon>
        <taxon>Melampsoraceae</taxon>
        <taxon>Melampsora</taxon>
    </lineage>
</organism>
<dbReference type="OrthoDB" id="10487598at2759"/>
<protein>
    <recommendedName>
        <fullName evidence="2">DUF6589 domain-containing protein</fullName>
    </recommendedName>
</protein>
<dbReference type="InParanoid" id="F4RHK8"/>
<feature type="compositionally biased region" description="Basic and acidic residues" evidence="1">
    <location>
        <begin position="295"/>
        <end position="314"/>
    </location>
</feature>
<evidence type="ECO:0000259" key="2">
    <source>
        <dbReference type="Pfam" id="PF20231"/>
    </source>
</evidence>
<gene>
    <name evidence="3" type="ORF">MELLADRAFT_62104</name>
</gene>
<reference evidence="4" key="1">
    <citation type="journal article" date="2011" name="Proc. Natl. Acad. Sci. U.S.A.">
        <title>Obligate biotrophy features unraveled by the genomic analysis of rust fungi.</title>
        <authorList>
            <person name="Duplessis S."/>
            <person name="Cuomo C.A."/>
            <person name="Lin Y.-C."/>
            <person name="Aerts A."/>
            <person name="Tisserant E."/>
            <person name="Veneault-Fourrey C."/>
            <person name="Joly D.L."/>
            <person name="Hacquard S."/>
            <person name="Amselem J."/>
            <person name="Cantarel B.L."/>
            <person name="Chiu R."/>
            <person name="Coutinho P.M."/>
            <person name="Feau N."/>
            <person name="Field M."/>
            <person name="Frey P."/>
            <person name="Gelhaye E."/>
            <person name="Goldberg J."/>
            <person name="Grabherr M.G."/>
            <person name="Kodira C.D."/>
            <person name="Kohler A."/>
            <person name="Kuees U."/>
            <person name="Lindquist E.A."/>
            <person name="Lucas S.M."/>
            <person name="Mago R."/>
            <person name="Mauceli E."/>
            <person name="Morin E."/>
            <person name="Murat C."/>
            <person name="Pangilinan J.L."/>
            <person name="Park R."/>
            <person name="Pearson M."/>
            <person name="Quesneville H."/>
            <person name="Rouhier N."/>
            <person name="Sakthikumar S."/>
            <person name="Salamov A.A."/>
            <person name="Schmutz J."/>
            <person name="Selles B."/>
            <person name="Shapiro H."/>
            <person name="Tanguay P."/>
            <person name="Tuskan G.A."/>
            <person name="Henrissat B."/>
            <person name="Van de Peer Y."/>
            <person name="Rouze P."/>
            <person name="Ellis J.G."/>
            <person name="Dodds P.N."/>
            <person name="Schein J.E."/>
            <person name="Zhong S."/>
            <person name="Hamelin R.C."/>
            <person name="Grigoriev I.V."/>
            <person name="Szabo L.J."/>
            <person name="Martin F."/>
        </authorList>
    </citation>
    <scope>NUCLEOTIDE SEQUENCE [LARGE SCALE GENOMIC DNA]</scope>
    <source>
        <strain evidence="4">98AG31 / pathotype 3-4-7</strain>
    </source>
</reference>
<dbReference type="KEGG" id="mlr:MELLADRAFT_62104"/>
<name>F4RHK8_MELLP</name>
<feature type="region of interest" description="Disordered" evidence="1">
    <location>
        <begin position="275"/>
        <end position="314"/>
    </location>
</feature>
<dbReference type="InterPro" id="IPR046496">
    <property type="entry name" value="DUF6589"/>
</dbReference>
<sequence length="314" mass="35292">MCNGSWGYIHRPKIPEGIPLDHDVFTAENLQAILNKSEQQPISITDITPTPAEIKDWNLTLKSQISHVLIKYVAQPIDGKMIPYRYPPEVKQLPTEKPDIMMLKMMSALDNSTAGVGDLYNAVLHQTGLSKEKRVMKLNVETVGKDRVKMTPERMMDVIDETFNRVQELPLNDSETYIPLIFLCCVTLNTCIDQSVQLRELLHRLKGRSGLNDVYQSHKNTIDHSTLRTFLRMAHQHQMAASNPGSKVRGGRADDMYQLGLKKLRGFARDNQLGRFKWPKAGGSHAQQAAGEDLSSDKDGDNDTEGNDHGSDVE</sequence>
<dbReference type="RefSeq" id="XP_007408885.1">
    <property type="nucleotide sequence ID" value="XM_007408823.1"/>
</dbReference>
<feature type="domain" description="DUF6589" evidence="2">
    <location>
        <begin position="39"/>
        <end position="133"/>
    </location>
</feature>
<dbReference type="VEuPathDB" id="FungiDB:MELLADRAFT_62104"/>
<evidence type="ECO:0000313" key="3">
    <source>
        <dbReference type="EMBL" id="EGG08120.1"/>
    </source>
</evidence>
<dbReference type="Proteomes" id="UP000001072">
    <property type="component" value="Unassembled WGS sequence"/>
</dbReference>
<dbReference type="GeneID" id="18929846"/>
<evidence type="ECO:0000256" key="1">
    <source>
        <dbReference type="SAM" id="MobiDB-lite"/>
    </source>
</evidence>
<proteinExistence type="predicted"/>
<dbReference type="EMBL" id="GL883102">
    <property type="protein sequence ID" value="EGG08120.1"/>
    <property type="molecule type" value="Genomic_DNA"/>
</dbReference>